<dbReference type="AlphaFoldDB" id="A0A2S4WDK3"/>
<accession>A0A2S4WDK3</accession>
<reference evidence="3" key="2">
    <citation type="journal article" date="2018" name="BMC Genomics">
        <title>Genomic insights into host adaptation between the wheat stripe rust pathogen (Puccinia striiformis f. sp. tritici) and the barley stripe rust pathogen (Puccinia striiformis f. sp. hordei).</title>
        <authorList>
            <person name="Xia C."/>
            <person name="Wang M."/>
            <person name="Yin C."/>
            <person name="Cornejo O.E."/>
            <person name="Hulbert S.H."/>
            <person name="Chen X."/>
        </authorList>
    </citation>
    <scope>NUCLEOTIDE SEQUENCE [LARGE SCALE GENOMIC DNA]</scope>
    <source>
        <strain evidence="3">93TX-2</strain>
    </source>
</reference>
<proteinExistence type="predicted"/>
<feature type="region of interest" description="Disordered" evidence="1">
    <location>
        <begin position="1"/>
        <end position="34"/>
    </location>
</feature>
<evidence type="ECO:0000313" key="3">
    <source>
        <dbReference type="Proteomes" id="UP000238274"/>
    </source>
</evidence>
<reference evidence="2 3" key="1">
    <citation type="submission" date="2017-12" db="EMBL/GenBank/DDBJ databases">
        <title>Gene loss provides genomic basis for host adaptation in cereal stripe rust fungi.</title>
        <authorList>
            <person name="Xia C."/>
        </authorList>
    </citation>
    <scope>NUCLEOTIDE SEQUENCE [LARGE SCALE GENOMIC DNA]</scope>
    <source>
        <strain evidence="2 3">93TX-2</strain>
    </source>
</reference>
<organism evidence="2 3">
    <name type="scientific">Puccinia striiformis</name>
    <dbReference type="NCBI Taxonomy" id="27350"/>
    <lineage>
        <taxon>Eukaryota</taxon>
        <taxon>Fungi</taxon>
        <taxon>Dikarya</taxon>
        <taxon>Basidiomycota</taxon>
        <taxon>Pucciniomycotina</taxon>
        <taxon>Pucciniomycetes</taxon>
        <taxon>Pucciniales</taxon>
        <taxon>Pucciniaceae</taxon>
        <taxon>Puccinia</taxon>
    </lineage>
</organism>
<feature type="region of interest" description="Disordered" evidence="1">
    <location>
        <begin position="128"/>
        <end position="150"/>
    </location>
</feature>
<feature type="compositionally biased region" description="Polar residues" evidence="1">
    <location>
        <begin position="20"/>
        <end position="32"/>
    </location>
</feature>
<dbReference type="EMBL" id="PKSM01000042">
    <property type="protein sequence ID" value="POW19822.1"/>
    <property type="molecule type" value="Genomic_DNA"/>
</dbReference>
<dbReference type="Proteomes" id="UP000238274">
    <property type="component" value="Unassembled WGS sequence"/>
</dbReference>
<sequence>MSESQGSKRPLHPSEEEIASNHNNDLSINFSMDNPKARDKHLPAINPLIDSMDQEFCQQNPSCQFDQDTPDRSMYDPGHPCCIVPTTELTKLWAMMNLDNEHYEQALQILCMPGGPISFLVMKELERHQEKSNNRGKSSDPPWDNQPKLKDFGAAIPQEFRVQQGFERTHPRLLEGSLPADQCGGQPADFQSKHFPTCLSSNTRTHVWCLIHEKLLEGVLDSEGDIAPGLVLPRLNEITQTLNHLLHPPLQKKISQWTLINKKLSKLKAHEPNERMAFTKAVIVRDNELFGTGTVLADIAEHHIILPRDEEVQAQLPLTTSSQPQPNPLA</sequence>
<gene>
    <name evidence="2" type="ORF">PSHT_04226</name>
</gene>
<dbReference type="VEuPathDB" id="FungiDB:PSHT_04226"/>
<evidence type="ECO:0000256" key="1">
    <source>
        <dbReference type="SAM" id="MobiDB-lite"/>
    </source>
</evidence>
<comment type="caution">
    <text evidence="2">The sequence shown here is derived from an EMBL/GenBank/DDBJ whole genome shotgun (WGS) entry which is preliminary data.</text>
</comment>
<reference evidence="3" key="3">
    <citation type="journal article" date="2018" name="Mol. Plant Microbe Interact.">
        <title>Genome sequence resources for the wheat stripe rust pathogen (Puccinia striiformis f. sp. tritici) and the barley stripe rust pathogen (Puccinia striiformis f. sp. hordei).</title>
        <authorList>
            <person name="Xia C."/>
            <person name="Wang M."/>
            <person name="Yin C."/>
            <person name="Cornejo O.E."/>
            <person name="Hulbert S.H."/>
            <person name="Chen X."/>
        </authorList>
    </citation>
    <scope>NUCLEOTIDE SEQUENCE [LARGE SCALE GENOMIC DNA]</scope>
    <source>
        <strain evidence="3">93TX-2</strain>
    </source>
</reference>
<protein>
    <submittedName>
        <fullName evidence="2">Uncharacterized protein</fullName>
    </submittedName>
</protein>
<dbReference type="VEuPathDB" id="FungiDB:PSTT_09458"/>
<keyword evidence="3" id="KW-1185">Reference proteome</keyword>
<name>A0A2S4WDK3_9BASI</name>
<evidence type="ECO:0000313" key="2">
    <source>
        <dbReference type="EMBL" id="POW19822.1"/>
    </source>
</evidence>